<dbReference type="OrthoDB" id="5401962at2759"/>
<evidence type="ECO:0000313" key="2">
    <source>
        <dbReference type="Proteomes" id="UP000799421"/>
    </source>
</evidence>
<sequence>MQETKALMVAGIPRILDKFLKFGKGKHWAGDSMSNHITWVKRMFPLVFDRRNATANDWPQPPERHRAS</sequence>
<organism evidence="1 2">
    <name type="scientific">Piedraia hortae CBS 480.64</name>
    <dbReference type="NCBI Taxonomy" id="1314780"/>
    <lineage>
        <taxon>Eukaryota</taxon>
        <taxon>Fungi</taxon>
        <taxon>Dikarya</taxon>
        <taxon>Ascomycota</taxon>
        <taxon>Pezizomycotina</taxon>
        <taxon>Dothideomycetes</taxon>
        <taxon>Dothideomycetidae</taxon>
        <taxon>Capnodiales</taxon>
        <taxon>Piedraiaceae</taxon>
        <taxon>Piedraia</taxon>
    </lineage>
</organism>
<keyword evidence="2" id="KW-1185">Reference proteome</keyword>
<protein>
    <submittedName>
        <fullName evidence="1">Uncharacterized protein</fullName>
    </submittedName>
</protein>
<dbReference type="EMBL" id="MU005961">
    <property type="protein sequence ID" value="KAF2863356.1"/>
    <property type="molecule type" value="Genomic_DNA"/>
</dbReference>
<reference evidence="1" key="1">
    <citation type="journal article" date="2020" name="Stud. Mycol.">
        <title>101 Dothideomycetes genomes: a test case for predicting lifestyles and emergence of pathogens.</title>
        <authorList>
            <person name="Haridas S."/>
            <person name="Albert R."/>
            <person name="Binder M."/>
            <person name="Bloem J."/>
            <person name="Labutti K."/>
            <person name="Salamov A."/>
            <person name="Andreopoulos B."/>
            <person name="Baker S."/>
            <person name="Barry K."/>
            <person name="Bills G."/>
            <person name="Bluhm B."/>
            <person name="Cannon C."/>
            <person name="Castanera R."/>
            <person name="Culley D."/>
            <person name="Daum C."/>
            <person name="Ezra D."/>
            <person name="Gonzalez J."/>
            <person name="Henrissat B."/>
            <person name="Kuo A."/>
            <person name="Liang C."/>
            <person name="Lipzen A."/>
            <person name="Lutzoni F."/>
            <person name="Magnuson J."/>
            <person name="Mondo S."/>
            <person name="Nolan M."/>
            <person name="Ohm R."/>
            <person name="Pangilinan J."/>
            <person name="Park H.-J."/>
            <person name="Ramirez L."/>
            <person name="Alfaro M."/>
            <person name="Sun H."/>
            <person name="Tritt A."/>
            <person name="Yoshinaga Y."/>
            <person name="Zwiers L.-H."/>
            <person name="Turgeon B."/>
            <person name="Goodwin S."/>
            <person name="Spatafora J."/>
            <person name="Crous P."/>
            <person name="Grigoriev I."/>
        </authorList>
    </citation>
    <scope>NUCLEOTIDE SEQUENCE</scope>
    <source>
        <strain evidence="1">CBS 480.64</strain>
    </source>
</reference>
<proteinExistence type="predicted"/>
<dbReference type="AlphaFoldDB" id="A0A6A7C708"/>
<gene>
    <name evidence="1" type="ORF">K470DRAFT_255055</name>
</gene>
<accession>A0A6A7C708</accession>
<dbReference type="Proteomes" id="UP000799421">
    <property type="component" value="Unassembled WGS sequence"/>
</dbReference>
<name>A0A6A7C708_9PEZI</name>
<evidence type="ECO:0000313" key="1">
    <source>
        <dbReference type="EMBL" id="KAF2863356.1"/>
    </source>
</evidence>